<gene>
    <name evidence="1" type="ORF">PsorP6_007695</name>
</gene>
<proteinExistence type="predicted"/>
<keyword evidence="2" id="KW-1185">Reference proteome</keyword>
<accession>A0ACC0W9E1</accession>
<organism evidence="1 2">
    <name type="scientific">Peronosclerospora sorghi</name>
    <dbReference type="NCBI Taxonomy" id="230839"/>
    <lineage>
        <taxon>Eukaryota</taxon>
        <taxon>Sar</taxon>
        <taxon>Stramenopiles</taxon>
        <taxon>Oomycota</taxon>
        <taxon>Peronosporomycetes</taxon>
        <taxon>Peronosporales</taxon>
        <taxon>Peronosporaceae</taxon>
        <taxon>Peronosclerospora</taxon>
    </lineage>
</organism>
<evidence type="ECO:0000313" key="1">
    <source>
        <dbReference type="EMBL" id="KAI9915182.1"/>
    </source>
</evidence>
<dbReference type="EMBL" id="CM047582">
    <property type="protein sequence ID" value="KAI9915182.1"/>
    <property type="molecule type" value="Genomic_DNA"/>
</dbReference>
<reference evidence="1 2" key="1">
    <citation type="journal article" date="2022" name="bioRxiv">
        <title>The genome of the oomycete Peronosclerospora sorghi, a cosmopolitan pathogen of maize and sorghum, is inflated with dispersed pseudogenes.</title>
        <authorList>
            <person name="Fletcher K."/>
            <person name="Martin F."/>
            <person name="Isakeit T."/>
            <person name="Cavanaugh K."/>
            <person name="Magill C."/>
            <person name="Michelmore R."/>
        </authorList>
    </citation>
    <scope>NUCLEOTIDE SEQUENCE [LARGE SCALE GENOMIC DNA]</scope>
    <source>
        <strain evidence="1">P6</strain>
    </source>
</reference>
<evidence type="ECO:0000313" key="2">
    <source>
        <dbReference type="Proteomes" id="UP001163321"/>
    </source>
</evidence>
<name>A0ACC0W9E1_9STRA</name>
<comment type="caution">
    <text evidence="1">The sequence shown here is derived from an EMBL/GenBank/DDBJ whole genome shotgun (WGS) entry which is preliminary data.</text>
</comment>
<sequence length="535" mass="58072">MVLWKIVCAIAALYALGAVEPAPLRDDVSDTSDELVILDENFPGYGAALSKNASPTSGTLSTGTIPGSEKYHPGLLHAPLAQRRLELTKSVDTKKLETFFSRELEFDLTKLPTKCDHHPAPWPSSYWPSYVDGINYRWAKNQPSPSEKYATAFGHDVATLMGKISAKRGIDSGKKRKKCTHDNDCKVLLDGSVCAKSPSEKNSSYCVPTWFGVCHAWAPASCLEPEPICPVERNGVIFEPYDIKALITMAYDGSKISSVFLGSRCNSNDRTHNKTDQYGRYEDPRRLDISPSLFHLLATNVLCLFNHTFVVDISSGMEVWNQPARKFQILRMYWMTPTEAAKKYFNVDKYPFNDAATKIAVITSRFSWVAESGVNGPLVSTGLVDKYTKSADYDYILETDETYKIWGGEWLGESKYNHLDFAWLPAQTPDNSTVTAEGIVYAEVKSLLDESIRGDCGPPSPGRQATNPVPMTHTPDGTAHSGAQPAQPASPVPGAQPAPSVPGAQPGSPVPGAQPASSVPGAQPGSSVPGAPASP</sequence>
<dbReference type="Proteomes" id="UP001163321">
    <property type="component" value="Chromosome 3"/>
</dbReference>
<protein>
    <submittedName>
        <fullName evidence="1">Uncharacterized protein</fullName>
    </submittedName>
</protein>